<sequence>MDLFVQGSAPDDIRRVPSMSWLIEHQVTKRKVVFDLGIRRDIENYPPTVYERLQTVVKTEVPQDVFESLNKLHIDPQNDVDTVIISHLHYDHVGDPSKFGPNVTFLLGPGAEELILGPKTYPTDPESNYDSNLIPQGNKLSFLPVPSTDTSGFWEPLGPFPQTHDFFGDKSLFIINAPGHCIGHLNALVRVDNQKWLYLAADTTHNARILHGTAQTAIYTDEATGLRCKSAHSDLEAAEAHLQRVQEFARETGVEIILAHDADWYEANLKNY</sequence>
<reference evidence="9" key="3">
    <citation type="submission" date="2025-04" db="UniProtKB">
        <authorList>
            <consortium name="RefSeq"/>
        </authorList>
    </citation>
    <scope>IDENTIFICATION</scope>
    <source>
        <strain evidence="9">CBS 781.70</strain>
    </source>
</reference>
<dbReference type="InterPro" id="IPR036866">
    <property type="entry name" value="RibonucZ/Hydroxyglut_hydro"/>
</dbReference>
<dbReference type="GO" id="GO:0046872">
    <property type="term" value="F:metal ion binding"/>
    <property type="evidence" value="ECO:0007669"/>
    <property type="project" value="UniProtKB-KW"/>
</dbReference>
<proteinExistence type="inferred from homology"/>
<organism evidence="7">
    <name type="scientific">Eremomyces bilateralis CBS 781.70</name>
    <dbReference type="NCBI Taxonomy" id="1392243"/>
    <lineage>
        <taxon>Eukaryota</taxon>
        <taxon>Fungi</taxon>
        <taxon>Dikarya</taxon>
        <taxon>Ascomycota</taxon>
        <taxon>Pezizomycotina</taxon>
        <taxon>Dothideomycetes</taxon>
        <taxon>Dothideomycetes incertae sedis</taxon>
        <taxon>Eremomycetales</taxon>
        <taxon>Eremomycetaceae</taxon>
        <taxon>Eremomyces</taxon>
    </lineage>
</organism>
<dbReference type="SMART" id="SM00849">
    <property type="entry name" value="Lactamase_B"/>
    <property type="match status" value="1"/>
</dbReference>
<keyword evidence="5" id="KW-0862">Zinc</keyword>
<evidence type="ECO:0000313" key="7">
    <source>
        <dbReference type="EMBL" id="KAF1809226.1"/>
    </source>
</evidence>
<dbReference type="Gene3D" id="3.60.15.10">
    <property type="entry name" value="Ribonuclease Z/Hydroxyacylglutathione hydrolase-like"/>
    <property type="match status" value="1"/>
</dbReference>
<keyword evidence="3" id="KW-0479">Metal-binding</keyword>
<accession>A0A6G1FU45</accession>
<dbReference type="AlphaFoldDB" id="A0A6G1FU45"/>
<evidence type="ECO:0000256" key="2">
    <source>
        <dbReference type="ARBA" id="ARBA00007749"/>
    </source>
</evidence>
<reference evidence="7 9" key="1">
    <citation type="submission" date="2020-01" db="EMBL/GenBank/DDBJ databases">
        <authorList>
            <consortium name="DOE Joint Genome Institute"/>
            <person name="Haridas S."/>
            <person name="Albert R."/>
            <person name="Binder M."/>
            <person name="Bloem J."/>
            <person name="Labutti K."/>
            <person name="Salamov A."/>
            <person name="Andreopoulos B."/>
            <person name="Baker S.E."/>
            <person name="Barry K."/>
            <person name="Bills G."/>
            <person name="Bluhm B.H."/>
            <person name="Cannon C."/>
            <person name="Castanera R."/>
            <person name="Culley D.E."/>
            <person name="Daum C."/>
            <person name="Ezra D."/>
            <person name="Gonzalez J.B."/>
            <person name="Henrissat B."/>
            <person name="Kuo A."/>
            <person name="Liang C."/>
            <person name="Lipzen A."/>
            <person name="Lutzoni F."/>
            <person name="Magnuson J."/>
            <person name="Mondo S."/>
            <person name="Nolan M."/>
            <person name="Ohm R."/>
            <person name="Pangilinan J."/>
            <person name="Park H.-J."/>
            <person name="Ramirez L."/>
            <person name="Alfaro M."/>
            <person name="Sun H."/>
            <person name="Tritt A."/>
            <person name="Yoshinaga Y."/>
            <person name="Zwiers L.-H."/>
            <person name="Turgeon B.G."/>
            <person name="Goodwin S.B."/>
            <person name="Spatafora J.W."/>
            <person name="Crous P.W."/>
            <person name="Grigoriev I.V."/>
        </authorList>
    </citation>
    <scope>NUCLEOTIDE SEQUENCE</scope>
    <source>
        <strain evidence="7 9">CBS 781.70</strain>
    </source>
</reference>
<reference evidence="9" key="2">
    <citation type="submission" date="2020-04" db="EMBL/GenBank/DDBJ databases">
        <authorList>
            <consortium name="NCBI Genome Project"/>
        </authorList>
    </citation>
    <scope>NUCLEOTIDE SEQUENCE</scope>
    <source>
        <strain evidence="9">CBS 781.70</strain>
    </source>
</reference>
<evidence type="ECO:0000313" key="9">
    <source>
        <dbReference type="RefSeq" id="XP_033530857.1"/>
    </source>
</evidence>
<dbReference type="CDD" id="cd07730">
    <property type="entry name" value="metallo-hydrolase-like_MBL-fold"/>
    <property type="match status" value="1"/>
</dbReference>
<dbReference type="OrthoDB" id="10250730at2759"/>
<dbReference type="Pfam" id="PF00753">
    <property type="entry name" value="Lactamase_B"/>
    <property type="match status" value="1"/>
</dbReference>
<evidence type="ECO:0000256" key="1">
    <source>
        <dbReference type="ARBA" id="ARBA00001947"/>
    </source>
</evidence>
<dbReference type="Proteomes" id="UP000504638">
    <property type="component" value="Unplaced"/>
</dbReference>
<evidence type="ECO:0000313" key="8">
    <source>
        <dbReference type="Proteomes" id="UP000504638"/>
    </source>
</evidence>
<dbReference type="PANTHER" id="PTHR42978:SF2">
    <property type="entry name" value="102 KBASES UNSTABLE REGION: FROM 1 TO 119443"/>
    <property type="match status" value="1"/>
</dbReference>
<dbReference type="SUPFAM" id="SSF56281">
    <property type="entry name" value="Metallo-hydrolase/oxidoreductase"/>
    <property type="match status" value="1"/>
</dbReference>
<evidence type="ECO:0000256" key="3">
    <source>
        <dbReference type="ARBA" id="ARBA00022723"/>
    </source>
</evidence>
<protein>
    <submittedName>
        <fullName evidence="7 9">Metallo-hydrolase/oxidoreductase</fullName>
    </submittedName>
</protein>
<evidence type="ECO:0000259" key="6">
    <source>
        <dbReference type="SMART" id="SM00849"/>
    </source>
</evidence>
<comment type="similarity">
    <text evidence="2">Belongs to the metallo-beta-lactamase superfamily.</text>
</comment>
<evidence type="ECO:0000256" key="5">
    <source>
        <dbReference type="ARBA" id="ARBA00022833"/>
    </source>
</evidence>
<dbReference type="EMBL" id="ML975174">
    <property type="protein sequence ID" value="KAF1809226.1"/>
    <property type="molecule type" value="Genomic_DNA"/>
</dbReference>
<dbReference type="GeneID" id="54420741"/>
<gene>
    <name evidence="7 9" type="ORF">P152DRAFT_461651</name>
</gene>
<dbReference type="InterPro" id="IPR051013">
    <property type="entry name" value="MBL_superfamily_lactonases"/>
</dbReference>
<feature type="domain" description="Metallo-beta-lactamase" evidence="6">
    <location>
        <begin position="17"/>
        <end position="260"/>
    </location>
</feature>
<comment type="cofactor">
    <cofactor evidence="1">
        <name>Zn(2+)</name>
        <dbReference type="ChEBI" id="CHEBI:29105"/>
    </cofactor>
</comment>
<dbReference type="GO" id="GO:0016787">
    <property type="term" value="F:hydrolase activity"/>
    <property type="evidence" value="ECO:0007669"/>
    <property type="project" value="UniProtKB-KW"/>
</dbReference>
<keyword evidence="4 7" id="KW-0378">Hydrolase</keyword>
<name>A0A6G1FU45_9PEZI</name>
<dbReference type="InterPro" id="IPR001279">
    <property type="entry name" value="Metallo-B-lactamas"/>
</dbReference>
<dbReference type="PANTHER" id="PTHR42978">
    <property type="entry name" value="QUORUM-QUENCHING LACTONASE YTNP-RELATED-RELATED"/>
    <property type="match status" value="1"/>
</dbReference>
<dbReference type="RefSeq" id="XP_033530857.1">
    <property type="nucleotide sequence ID" value="XM_033680171.1"/>
</dbReference>
<evidence type="ECO:0000256" key="4">
    <source>
        <dbReference type="ARBA" id="ARBA00022801"/>
    </source>
</evidence>
<keyword evidence="8" id="KW-1185">Reference proteome</keyword>